<gene>
    <name evidence="2" type="ORF">B296_00005632</name>
</gene>
<evidence type="ECO:0000256" key="1">
    <source>
        <dbReference type="SAM" id="MobiDB-lite"/>
    </source>
</evidence>
<comment type="caution">
    <text evidence="2">The sequence shown here is derived from an EMBL/GenBank/DDBJ whole genome shotgun (WGS) entry which is preliminary data.</text>
</comment>
<dbReference type="AlphaFoldDB" id="A0A426ZYM3"/>
<feature type="region of interest" description="Disordered" evidence="1">
    <location>
        <begin position="70"/>
        <end position="89"/>
    </location>
</feature>
<accession>A0A426ZYM3</accession>
<protein>
    <submittedName>
        <fullName evidence="2">Uncharacterized protein</fullName>
    </submittedName>
</protein>
<reference evidence="2 3" key="1">
    <citation type="journal article" date="2014" name="Agronomy (Basel)">
        <title>A Draft Genome Sequence for Ensete ventricosum, the Drought-Tolerant Tree Against Hunger.</title>
        <authorList>
            <person name="Harrison J."/>
            <person name="Moore K.A."/>
            <person name="Paszkiewicz K."/>
            <person name="Jones T."/>
            <person name="Grant M."/>
            <person name="Ambacheew D."/>
            <person name="Muzemil S."/>
            <person name="Studholme D.J."/>
        </authorList>
    </citation>
    <scope>NUCLEOTIDE SEQUENCE [LARGE SCALE GENOMIC DNA]</scope>
</reference>
<sequence length="89" mass="10323">MGSRQKFIRRFAEEIRKLVGNVKGDRREEYQWTLPQDCLRLPEYVGQRLDRSCQRIQAAARRCRRVNCPNGDSTAHTIDYGQRPTANGG</sequence>
<evidence type="ECO:0000313" key="3">
    <source>
        <dbReference type="Proteomes" id="UP000287651"/>
    </source>
</evidence>
<dbReference type="Proteomes" id="UP000287651">
    <property type="component" value="Unassembled WGS sequence"/>
</dbReference>
<evidence type="ECO:0000313" key="2">
    <source>
        <dbReference type="EMBL" id="RRT69042.1"/>
    </source>
</evidence>
<dbReference type="EMBL" id="AMZH03004488">
    <property type="protein sequence ID" value="RRT69042.1"/>
    <property type="molecule type" value="Genomic_DNA"/>
</dbReference>
<organism evidence="2 3">
    <name type="scientific">Ensete ventricosum</name>
    <name type="common">Abyssinian banana</name>
    <name type="synonym">Musa ensete</name>
    <dbReference type="NCBI Taxonomy" id="4639"/>
    <lineage>
        <taxon>Eukaryota</taxon>
        <taxon>Viridiplantae</taxon>
        <taxon>Streptophyta</taxon>
        <taxon>Embryophyta</taxon>
        <taxon>Tracheophyta</taxon>
        <taxon>Spermatophyta</taxon>
        <taxon>Magnoliopsida</taxon>
        <taxon>Liliopsida</taxon>
        <taxon>Zingiberales</taxon>
        <taxon>Musaceae</taxon>
        <taxon>Ensete</taxon>
    </lineage>
</organism>
<proteinExistence type="predicted"/>
<name>A0A426ZYM3_ENSVE</name>